<evidence type="ECO:0000313" key="2">
    <source>
        <dbReference type="EMBL" id="KAF9063463.1"/>
    </source>
</evidence>
<feature type="region of interest" description="Disordered" evidence="1">
    <location>
        <begin position="323"/>
        <end position="349"/>
    </location>
</feature>
<protein>
    <submittedName>
        <fullName evidence="2">Uncharacterized protein</fullName>
    </submittedName>
</protein>
<feature type="compositionally biased region" description="Pro residues" evidence="1">
    <location>
        <begin position="88"/>
        <end position="105"/>
    </location>
</feature>
<dbReference type="AlphaFoldDB" id="A0A9P5PHH4"/>
<feature type="compositionally biased region" description="Low complexity" evidence="1">
    <location>
        <begin position="375"/>
        <end position="389"/>
    </location>
</feature>
<feature type="region of interest" description="Disordered" evidence="1">
    <location>
        <begin position="88"/>
        <end position="183"/>
    </location>
</feature>
<reference evidence="2" key="1">
    <citation type="submission" date="2020-11" db="EMBL/GenBank/DDBJ databases">
        <authorList>
            <consortium name="DOE Joint Genome Institute"/>
            <person name="Ahrendt S."/>
            <person name="Riley R."/>
            <person name="Andreopoulos W."/>
            <person name="Labutti K."/>
            <person name="Pangilinan J."/>
            <person name="Ruiz-Duenas F.J."/>
            <person name="Barrasa J.M."/>
            <person name="Sanchez-Garcia M."/>
            <person name="Camarero S."/>
            <person name="Miyauchi S."/>
            <person name="Serrano A."/>
            <person name="Linde D."/>
            <person name="Babiker R."/>
            <person name="Drula E."/>
            <person name="Ayuso-Fernandez I."/>
            <person name="Pacheco R."/>
            <person name="Padilla G."/>
            <person name="Ferreira P."/>
            <person name="Barriuso J."/>
            <person name="Kellner H."/>
            <person name="Castanera R."/>
            <person name="Alfaro M."/>
            <person name="Ramirez L."/>
            <person name="Pisabarro A.G."/>
            <person name="Kuo A."/>
            <person name="Tritt A."/>
            <person name="Lipzen A."/>
            <person name="He G."/>
            <person name="Yan M."/>
            <person name="Ng V."/>
            <person name="Cullen D."/>
            <person name="Martin F."/>
            <person name="Rosso M.-N."/>
            <person name="Henrissat B."/>
            <person name="Hibbett D."/>
            <person name="Martinez A.T."/>
            <person name="Grigoriev I.V."/>
        </authorList>
    </citation>
    <scope>NUCLEOTIDE SEQUENCE</scope>
    <source>
        <strain evidence="2">AH 40177</strain>
    </source>
</reference>
<feature type="region of interest" description="Disordered" evidence="1">
    <location>
        <begin position="466"/>
        <end position="539"/>
    </location>
</feature>
<feature type="compositionally biased region" description="Pro residues" evidence="1">
    <location>
        <begin position="152"/>
        <end position="161"/>
    </location>
</feature>
<dbReference type="EMBL" id="JADNRY010000146">
    <property type="protein sequence ID" value="KAF9063463.1"/>
    <property type="molecule type" value="Genomic_DNA"/>
</dbReference>
<dbReference type="OrthoDB" id="10688730at2759"/>
<evidence type="ECO:0000256" key="1">
    <source>
        <dbReference type="SAM" id="MobiDB-lite"/>
    </source>
</evidence>
<sequence>MNSRNTVPSVTLVAHPSNNQIAINNNYSLPMNATQGPGQIGVGAGGIQTPLSPSPGRQSYNGNPIESPVSYYAQNPTLATNMSMMNVPSPPLSNTPAQNPLPPIPQSTSTLPLSAPQTYQALSMTNGHPQGASVPFGASTLPASVPQYQSPPTVPPRPPQHPSYSLPTLPARPPESPRPSSFADTNAKLAKAGKVVGRYAVKAGRYADQAGRYTGRAARQATKVVGGVLKTNPALVALLARTTLFDNNSLNTISASLDNLDIVSAGIEVAQFQAALQGVPGTDYQAIIASIVQQGQTSPSPGVNYAAIIEALVKIQGAAPQTQAQGQALPPAAPNANANTNPNVPNTPNDYYAIVKAQAEQMQKMQAEMDRLSLGQQQQQNSVQSPPGVAAQSPGQTQISGLAPTQTTAAQSQQPVFAQGPLAQYQQYQQSGQQSNVVQIGANPGVIVQSPAQARRPMKMISNLPPTGAVVRPPQQQQQQVPITQPQQPTQQNHVPTGNNPGVVVQQPGQARPPMQIASLAPTQGTSTQSHSSSSSRYR</sequence>
<dbReference type="Proteomes" id="UP000772434">
    <property type="component" value="Unassembled WGS sequence"/>
</dbReference>
<name>A0A9P5PHH4_9AGAR</name>
<feature type="compositionally biased region" description="Low complexity" evidence="1">
    <location>
        <begin position="403"/>
        <end position="412"/>
    </location>
</feature>
<evidence type="ECO:0000313" key="3">
    <source>
        <dbReference type="Proteomes" id="UP000772434"/>
    </source>
</evidence>
<organism evidence="2 3">
    <name type="scientific">Rhodocollybia butyracea</name>
    <dbReference type="NCBI Taxonomy" id="206335"/>
    <lineage>
        <taxon>Eukaryota</taxon>
        <taxon>Fungi</taxon>
        <taxon>Dikarya</taxon>
        <taxon>Basidiomycota</taxon>
        <taxon>Agaricomycotina</taxon>
        <taxon>Agaricomycetes</taxon>
        <taxon>Agaricomycetidae</taxon>
        <taxon>Agaricales</taxon>
        <taxon>Marasmiineae</taxon>
        <taxon>Omphalotaceae</taxon>
        <taxon>Rhodocollybia</taxon>
    </lineage>
</organism>
<feature type="compositionally biased region" description="Polar residues" evidence="1">
    <location>
        <begin position="106"/>
        <end position="128"/>
    </location>
</feature>
<comment type="caution">
    <text evidence="2">The sequence shown here is derived from an EMBL/GenBank/DDBJ whole genome shotgun (WGS) entry which is preliminary data.</text>
</comment>
<accession>A0A9P5PHH4</accession>
<feature type="compositionally biased region" description="Low complexity" evidence="1">
    <location>
        <begin position="473"/>
        <end position="492"/>
    </location>
</feature>
<feature type="compositionally biased region" description="Low complexity" evidence="1">
    <location>
        <begin position="523"/>
        <end position="539"/>
    </location>
</feature>
<proteinExistence type="predicted"/>
<feature type="region of interest" description="Disordered" evidence="1">
    <location>
        <begin position="365"/>
        <end position="412"/>
    </location>
</feature>
<gene>
    <name evidence="2" type="ORF">BDP27DRAFT_236842</name>
</gene>
<keyword evidence="3" id="KW-1185">Reference proteome</keyword>